<gene>
    <name evidence="2" type="ORF">OOZ53_24280</name>
</gene>
<feature type="transmembrane region" description="Helical" evidence="1">
    <location>
        <begin position="24"/>
        <end position="46"/>
    </location>
</feature>
<comment type="caution">
    <text evidence="2">The sequence shown here is derived from an EMBL/GenBank/DDBJ whole genome shotgun (WGS) entry which is preliminary data.</text>
</comment>
<keyword evidence="1" id="KW-0472">Membrane</keyword>
<keyword evidence="1" id="KW-1133">Transmembrane helix</keyword>
<evidence type="ECO:0000313" key="3">
    <source>
        <dbReference type="Proteomes" id="UP001148313"/>
    </source>
</evidence>
<organism evidence="2 3">
    <name type="scientific">Hoeflea poritis</name>
    <dbReference type="NCBI Taxonomy" id="2993659"/>
    <lineage>
        <taxon>Bacteria</taxon>
        <taxon>Pseudomonadati</taxon>
        <taxon>Pseudomonadota</taxon>
        <taxon>Alphaproteobacteria</taxon>
        <taxon>Hyphomicrobiales</taxon>
        <taxon>Rhizobiaceae</taxon>
        <taxon>Hoeflea</taxon>
    </lineage>
</organism>
<dbReference type="EMBL" id="JAPJZH010000024">
    <property type="protein sequence ID" value="MDA4848497.1"/>
    <property type="molecule type" value="Genomic_DNA"/>
</dbReference>
<dbReference type="RefSeq" id="WP_271092368.1">
    <property type="nucleotide sequence ID" value="NZ_JAPJZH010000024.1"/>
</dbReference>
<name>A0ABT4VWS6_9HYPH</name>
<reference evidence="2" key="1">
    <citation type="submission" date="2022-11" db="EMBL/GenBank/DDBJ databases">
        <title>Hoeflea poritis sp. nov., isolated from scleractinian coral Porites lutea.</title>
        <authorList>
            <person name="Zhang G."/>
            <person name="Wei Q."/>
            <person name="Cai L."/>
        </authorList>
    </citation>
    <scope>NUCLEOTIDE SEQUENCE</scope>
    <source>
        <strain evidence="2">E7-10</strain>
    </source>
</reference>
<keyword evidence="1" id="KW-0812">Transmembrane</keyword>
<sequence>MRTECGIDQIAGCCLRPLLSANALLFLINLLTLVIVVTFPGIRLWLPGNLGY</sequence>
<evidence type="ECO:0000313" key="2">
    <source>
        <dbReference type="EMBL" id="MDA4848497.1"/>
    </source>
</evidence>
<protein>
    <submittedName>
        <fullName evidence="2">Uncharacterized protein</fullName>
    </submittedName>
</protein>
<keyword evidence="3" id="KW-1185">Reference proteome</keyword>
<evidence type="ECO:0000256" key="1">
    <source>
        <dbReference type="SAM" id="Phobius"/>
    </source>
</evidence>
<accession>A0ABT4VWS6</accession>
<proteinExistence type="predicted"/>
<dbReference type="Proteomes" id="UP001148313">
    <property type="component" value="Unassembled WGS sequence"/>
</dbReference>